<gene>
    <name evidence="2" type="ORF">D7W81_03365</name>
</gene>
<evidence type="ECO:0000256" key="1">
    <source>
        <dbReference type="SAM" id="MobiDB-lite"/>
    </source>
</evidence>
<comment type="caution">
    <text evidence="2">The sequence shown here is derived from an EMBL/GenBank/DDBJ whole genome shotgun (WGS) entry which is preliminary data.</text>
</comment>
<reference evidence="3" key="1">
    <citation type="submission" date="2018-09" db="EMBL/GenBank/DDBJ databases">
        <authorList>
            <person name="Livingstone P.G."/>
            <person name="Whitworth D.E."/>
        </authorList>
    </citation>
    <scope>NUCLEOTIDE SEQUENCE [LARGE SCALE GENOMIC DNA]</scope>
    <source>
        <strain evidence="3">AB050A</strain>
    </source>
</reference>
<proteinExistence type="predicted"/>
<dbReference type="EMBL" id="RAWK01000012">
    <property type="protein sequence ID" value="RKH73706.1"/>
    <property type="molecule type" value="Genomic_DNA"/>
</dbReference>
<name>A0A3A8QY59_9BACT</name>
<dbReference type="Proteomes" id="UP000267003">
    <property type="component" value="Unassembled WGS sequence"/>
</dbReference>
<feature type="region of interest" description="Disordered" evidence="1">
    <location>
        <begin position="1"/>
        <end position="37"/>
    </location>
</feature>
<organism evidence="2 3">
    <name type="scientific">Corallococcus aberystwythensis</name>
    <dbReference type="NCBI Taxonomy" id="2316722"/>
    <lineage>
        <taxon>Bacteria</taxon>
        <taxon>Pseudomonadati</taxon>
        <taxon>Myxococcota</taxon>
        <taxon>Myxococcia</taxon>
        <taxon>Myxococcales</taxon>
        <taxon>Cystobacterineae</taxon>
        <taxon>Myxococcaceae</taxon>
        <taxon>Corallococcus</taxon>
    </lineage>
</organism>
<protein>
    <submittedName>
        <fullName evidence="2">Uncharacterized protein</fullName>
    </submittedName>
</protein>
<dbReference type="AlphaFoldDB" id="A0A3A8QY59"/>
<sequence length="360" mass="40540">MPPPKFNSKHQRLSDNATPHREAIGRNQYLQARRTRSSSEEFNPKLFTTILKNRELSIPVGEIQDAKARADVVRMLLLINDLVNKPEFSALKAYLALIHTTLQNHPEAVKRVRITVKGRRSRNDAEGHYNITDKEVVLNAGYRTRKGRYVLRSAQEFLSLMVHEYTHVLDFVTRGQNPTTRTRAGAQVAYTQYINGGAGLEHLSMRKLLNAMVSRKIGGHYGYNASLTFSEIMARFSELGTGYGTTMGLAYNLYLFAVESLGRQQGIQARDEDEDEEALAARAAEMLQRLGTTIDEIILAIFQDVVMPFCRAVNSKACSDYYMEILMMKLPSGTTLSQQGMLMMQAQMQFLMGASMNAEP</sequence>
<accession>A0A3A8QY59</accession>
<keyword evidence="3" id="KW-1185">Reference proteome</keyword>
<evidence type="ECO:0000313" key="2">
    <source>
        <dbReference type="EMBL" id="RKH73706.1"/>
    </source>
</evidence>
<dbReference type="RefSeq" id="WP_120553855.1">
    <property type="nucleotide sequence ID" value="NZ_RAWK01000012.1"/>
</dbReference>
<evidence type="ECO:0000313" key="3">
    <source>
        <dbReference type="Proteomes" id="UP000267003"/>
    </source>
</evidence>